<reference evidence="1" key="1">
    <citation type="journal article" date="2021" name="Proc. Natl. Acad. Sci. U.S.A.">
        <title>A Catalog of Tens of Thousands of Viruses from Human Metagenomes Reveals Hidden Associations with Chronic Diseases.</title>
        <authorList>
            <person name="Tisza M.J."/>
            <person name="Buck C.B."/>
        </authorList>
    </citation>
    <scope>NUCLEOTIDE SEQUENCE</scope>
    <source>
        <strain evidence="1">Ct3r22</strain>
    </source>
</reference>
<organism evidence="1">
    <name type="scientific">Siphoviridae sp. ct3r22</name>
    <dbReference type="NCBI Taxonomy" id="2825325"/>
    <lineage>
        <taxon>Viruses</taxon>
        <taxon>Duplodnaviria</taxon>
        <taxon>Heunggongvirae</taxon>
        <taxon>Uroviricota</taxon>
        <taxon>Caudoviricetes</taxon>
    </lineage>
</organism>
<evidence type="ECO:0000313" key="1">
    <source>
        <dbReference type="EMBL" id="DAG00395.1"/>
    </source>
</evidence>
<protein>
    <submittedName>
        <fullName evidence="1">HOLLIDAY JUNCTION RESOLVASE</fullName>
    </submittedName>
</protein>
<dbReference type="GO" id="GO:0003676">
    <property type="term" value="F:nucleic acid binding"/>
    <property type="evidence" value="ECO:0007669"/>
    <property type="project" value="InterPro"/>
</dbReference>
<dbReference type="InterPro" id="IPR012337">
    <property type="entry name" value="RNaseH-like_sf"/>
</dbReference>
<accession>A0A8S5V1A6</accession>
<dbReference type="CDD" id="cd22992">
    <property type="entry name" value="MOC1"/>
    <property type="match status" value="1"/>
</dbReference>
<name>A0A8S5V1A6_9CAUD</name>
<sequence>MKYYIGIDPGVKGCISIVDETGKFIESFFLLKNAKNVDTVEISNTLLNLSKYEDNCHVIIENIHAIFGSSAKGTFNFGFIAGLIEGVIATIGLPYTKVNPKIWQKEMFRGVNVITKPSTTGKTQVIDTKKMSFLASHRIFPTVDLRRTSKCKNEDDNFSDSLLMAEYGRRMNF</sequence>
<dbReference type="SUPFAM" id="SSF53098">
    <property type="entry name" value="Ribonuclease H-like"/>
    <property type="match status" value="1"/>
</dbReference>
<proteinExistence type="predicted"/>
<dbReference type="Gene3D" id="3.30.420.10">
    <property type="entry name" value="Ribonuclease H-like superfamily/Ribonuclease H"/>
    <property type="match status" value="1"/>
</dbReference>
<dbReference type="EMBL" id="BK016180">
    <property type="protein sequence ID" value="DAG00395.1"/>
    <property type="molecule type" value="Genomic_DNA"/>
</dbReference>
<dbReference type="InterPro" id="IPR036397">
    <property type="entry name" value="RNaseH_sf"/>
</dbReference>